<name>A0A290Q9P9_9BACT</name>
<evidence type="ECO:0000313" key="2">
    <source>
        <dbReference type="Proteomes" id="UP000217265"/>
    </source>
</evidence>
<sequence>MLPKSLFKHYSASLQSLENIKRQCFFFGGVDAFNDPFECQIAPASANDNDTVIQMMRDHYSSSPDIPDSIRQGIQKMDPLEFRDMLKRSAVDMVAQSKKDFIAHRGVTCFSERNENLLMWSHYSSGGTGVCLEFSTNSEIFEKAIKVHYKEKPPVLDALDILMSVFGTRKATWIDDMYCTKPADWHYEREWRVIHRSRGTVYIYPKESLKAVYFGPRCTREFVEIVCLTLLGQNRAVEFWKGAISHTKYAVEFERFTYTPNCEIVK</sequence>
<evidence type="ECO:0000313" key="1">
    <source>
        <dbReference type="EMBL" id="ATC63920.1"/>
    </source>
</evidence>
<organism evidence="1 2">
    <name type="scientific">Nibricoccus aquaticus</name>
    <dbReference type="NCBI Taxonomy" id="2576891"/>
    <lineage>
        <taxon>Bacteria</taxon>
        <taxon>Pseudomonadati</taxon>
        <taxon>Verrucomicrobiota</taxon>
        <taxon>Opitutia</taxon>
        <taxon>Opitutales</taxon>
        <taxon>Opitutaceae</taxon>
        <taxon>Nibricoccus</taxon>
    </lineage>
</organism>
<accession>A0A290Q9P9</accession>
<evidence type="ECO:0008006" key="3">
    <source>
        <dbReference type="Google" id="ProtNLM"/>
    </source>
</evidence>
<reference evidence="1 2" key="1">
    <citation type="submission" date="2017-09" db="EMBL/GenBank/DDBJ databases">
        <title>Complete genome sequence of Verrucomicrobial strain HZ-65, isolated from freshwater.</title>
        <authorList>
            <person name="Choi A."/>
        </authorList>
    </citation>
    <scope>NUCLEOTIDE SEQUENCE [LARGE SCALE GENOMIC DNA]</scope>
    <source>
        <strain evidence="1 2">HZ-65</strain>
    </source>
</reference>
<dbReference type="RefSeq" id="WP_096055552.1">
    <property type="nucleotide sequence ID" value="NZ_CP023344.1"/>
</dbReference>
<dbReference type="AlphaFoldDB" id="A0A290Q9P9"/>
<dbReference type="Proteomes" id="UP000217265">
    <property type="component" value="Chromosome"/>
</dbReference>
<proteinExistence type="predicted"/>
<dbReference type="KEGG" id="vbh:CMV30_08125"/>
<protein>
    <recommendedName>
        <fullName evidence="3">DUF2971 domain-containing protein</fullName>
    </recommendedName>
</protein>
<dbReference type="InterPro" id="IPR021352">
    <property type="entry name" value="DUF2971"/>
</dbReference>
<dbReference type="EMBL" id="CP023344">
    <property type="protein sequence ID" value="ATC63920.1"/>
    <property type="molecule type" value="Genomic_DNA"/>
</dbReference>
<gene>
    <name evidence="1" type="ORF">CMV30_08125</name>
</gene>
<dbReference type="Pfam" id="PF11185">
    <property type="entry name" value="DUF2971"/>
    <property type="match status" value="1"/>
</dbReference>
<dbReference type="OrthoDB" id="200364at2"/>
<keyword evidence="2" id="KW-1185">Reference proteome</keyword>